<evidence type="ECO:0000313" key="2">
    <source>
        <dbReference type="Proteomes" id="UP000237798"/>
    </source>
</evidence>
<organism evidence="1 2">
    <name type="scientific">Clostridium luticellarii</name>
    <dbReference type="NCBI Taxonomy" id="1691940"/>
    <lineage>
        <taxon>Bacteria</taxon>
        <taxon>Bacillati</taxon>
        <taxon>Bacillota</taxon>
        <taxon>Clostridia</taxon>
        <taxon>Eubacteriales</taxon>
        <taxon>Clostridiaceae</taxon>
        <taxon>Clostridium</taxon>
    </lineage>
</organism>
<dbReference type="OrthoDB" id="1681497at2"/>
<keyword evidence="2" id="KW-1185">Reference proteome</keyword>
<protein>
    <submittedName>
        <fullName evidence="1">Uncharacterized protein</fullName>
    </submittedName>
</protein>
<reference evidence="1 2" key="1">
    <citation type="submission" date="2018-03" db="EMBL/GenBank/DDBJ databases">
        <title>Genome sequence of Clostridium luticellarii DSM 29923.</title>
        <authorList>
            <person name="Poehlein A."/>
            <person name="Daniel R."/>
        </authorList>
    </citation>
    <scope>NUCLEOTIDE SEQUENCE [LARGE SCALE GENOMIC DNA]</scope>
    <source>
        <strain evidence="1 2">DSM 29923</strain>
    </source>
</reference>
<dbReference type="Proteomes" id="UP000237798">
    <property type="component" value="Unassembled WGS sequence"/>
</dbReference>
<sequence>MDFYKRVEENLKKICEECKFNGTSQCIPSRCIIGFASNAIRTAKIKGQQTIEDGTKLIPQDDMKVYDENLIAKSIASVCALCKECKENHDENCIVSLVRRSLENTHLKEDIIYPGNILMYLVNVAEQDRAFSEKIRNEYIQIMEEYKKQLHIDKSVIF</sequence>
<evidence type="ECO:0000313" key="1">
    <source>
        <dbReference type="EMBL" id="PRR79509.1"/>
    </source>
</evidence>
<name>A0A2T0B6J1_9CLOT</name>
<proteinExistence type="predicted"/>
<accession>A0A2T0B6J1</accession>
<gene>
    <name evidence="1" type="ORF">CLLU_35030</name>
</gene>
<dbReference type="EMBL" id="PVXP01000103">
    <property type="protein sequence ID" value="PRR79509.1"/>
    <property type="molecule type" value="Genomic_DNA"/>
</dbReference>
<comment type="caution">
    <text evidence="1">The sequence shown here is derived from an EMBL/GenBank/DDBJ whole genome shotgun (WGS) entry which is preliminary data.</text>
</comment>
<dbReference type="RefSeq" id="WP_106011041.1">
    <property type="nucleotide sequence ID" value="NZ_PVXP01000103.1"/>
</dbReference>
<dbReference type="AlphaFoldDB" id="A0A2T0B6J1"/>